<reference evidence="2 3" key="1">
    <citation type="journal article" date="2019" name="Nat. Ecol. Evol.">
        <title>Megaphylogeny resolves global patterns of mushroom evolution.</title>
        <authorList>
            <person name="Varga T."/>
            <person name="Krizsan K."/>
            <person name="Foldi C."/>
            <person name="Dima B."/>
            <person name="Sanchez-Garcia M."/>
            <person name="Sanchez-Ramirez S."/>
            <person name="Szollosi G.J."/>
            <person name="Szarkandi J.G."/>
            <person name="Papp V."/>
            <person name="Albert L."/>
            <person name="Andreopoulos W."/>
            <person name="Angelini C."/>
            <person name="Antonin V."/>
            <person name="Barry K.W."/>
            <person name="Bougher N.L."/>
            <person name="Buchanan P."/>
            <person name="Buyck B."/>
            <person name="Bense V."/>
            <person name="Catcheside P."/>
            <person name="Chovatia M."/>
            <person name="Cooper J."/>
            <person name="Damon W."/>
            <person name="Desjardin D."/>
            <person name="Finy P."/>
            <person name="Geml J."/>
            <person name="Haridas S."/>
            <person name="Hughes K."/>
            <person name="Justo A."/>
            <person name="Karasinski D."/>
            <person name="Kautmanova I."/>
            <person name="Kiss B."/>
            <person name="Kocsube S."/>
            <person name="Kotiranta H."/>
            <person name="LaButti K.M."/>
            <person name="Lechner B.E."/>
            <person name="Liimatainen K."/>
            <person name="Lipzen A."/>
            <person name="Lukacs Z."/>
            <person name="Mihaltcheva S."/>
            <person name="Morgado L.N."/>
            <person name="Niskanen T."/>
            <person name="Noordeloos M.E."/>
            <person name="Ohm R.A."/>
            <person name="Ortiz-Santana B."/>
            <person name="Ovrebo C."/>
            <person name="Racz N."/>
            <person name="Riley R."/>
            <person name="Savchenko A."/>
            <person name="Shiryaev A."/>
            <person name="Soop K."/>
            <person name="Spirin V."/>
            <person name="Szebenyi C."/>
            <person name="Tomsovsky M."/>
            <person name="Tulloss R.E."/>
            <person name="Uehling J."/>
            <person name="Grigoriev I.V."/>
            <person name="Vagvolgyi C."/>
            <person name="Papp T."/>
            <person name="Martin F.M."/>
            <person name="Miettinen O."/>
            <person name="Hibbett D.S."/>
            <person name="Nagy L.G."/>
        </authorList>
    </citation>
    <scope>NUCLEOTIDE SEQUENCE [LARGE SCALE GENOMIC DNA]</scope>
    <source>
        <strain evidence="2 3">CBS 121175</strain>
    </source>
</reference>
<dbReference type="Proteomes" id="UP000307440">
    <property type="component" value="Unassembled WGS sequence"/>
</dbReference>
<dbReference type="AlphaFoldDB" id="A0A5C3LDB6"/>
<dbReference type="OrthoDB" id="3205299at2759"/>
<gene>
    <name evidence="2" type="ORF">FA15DRAFT_29656</name>
</gene>
<proteinExistence type="predicted"/>
<feature type="region of interest" description="Disordered" evidence="1">
    <location>
        <begin position="97"/>
        <end position="118"/>
    </location>
</feature>
<feature type="region of interest" description="Disordered" evidence="1">
    <location>
        <begin position="1"/>
        <end position="28"/>
    </location>
</feature>
<name>A0A5C3LDB6_COPMA</name>
<sequence length="198" mass="21981">MAALQRSQSAPQPLSTLAPLNGENSQQKPLLRTVSHQHMHKTRTESYLKPLVFGGSRALPTSPLSPDQEDPFNLQAFYPPLWRGEGWQWLREETVTEEDEEEAEVEAEDAGGSPAIFVPSEDKATSEVIKGEDKLGILSIGNQYSMEDEGLMSPYKFEDAVDEDSLYRIHCDRRGMAVRGSLMDGFAGFGPVFFGSRS</sequence>
<protein>
    <submittedName>
        <fullName evidence="2">Uncharacterized protein</fullName>
    </submittedName>
</protein>
<feature type="compositionally biased region" description="Polar residues" evidence="1">
    <location>
        <begin position="1"/>
        <end position="15"/>
    </location>
</feature>
<evidence type="ECO:0000313" key="3">
    <source>
        <dbReference type="Proteomes" id="UP000307440"/>
    </source>
</evidence>
<dbReference type="EMBL" id="ML210146">
    <property type="protein sequence ID" value="TFK30760.1"/>
    <property type="molecule type" value="Genomic_DNA"/>
</dbReference>
<accession>A0A5C3LDB6</accession>
<organism evidence="2 3">
    <name type="scientific">Coprinopsis marcescibilis</name>
    <name type="common">Agaric fungus</name>
    <name type="synonym">Psathyrella marcescibilis</name>
    <dbReference type="NCBI Taxonomy" id="230819"/>
    <lineage>
        <taxon>Eukaryota</taxon>
        <taxon>Fungi</taxon>
        <taxon>Dikarya</taxon>
        <taxon>Basidiomycota</taxon>
        <taxon>Agaricomycotina</taxon>
        <taxon>Agaricomycetes</taxon>
        <taxon>Agaricomycetidae</taxon>
        <taxon>Agaricales</taxon>
        <taxon>Agaricineae</taxon>
        <taxon>Psathyrellaceae</taxon>
        <taxon>Coprinopsis</taxon>
    </lineage>
</organism>
<keyword evidence="3" id="KW-1185">Reference proteome</keyword>
<feature type="compositionally biased region" description="Acidic residues" evidence="1">
    <location>
        <begin position="97"/>
        <end position="109"/>
    </location>
</feature>
<evidence type="ECO:0000313" key="2">
    <source>
        <dbReference type="EMBL" id="TFK30760.1"/>
    </source>
</evidence>
<evidence type="ECO:0000256" key="1">
    <source>
        <dbReference type="SAM" id="MobiDB-lite"/>
    </source>
</evidence>